<evidence type="ECO:0000259" key="2">
    <source>
        <dbReference type="SMART" id="SM00948"/>
    </source>
</evidence>
<dbReference type="Gene3D" id="3.60.20.10">
    <property type="entry name" value="Glutamine Phosphoribosylpyrophosphate, subunit 1, domain 1"/>
    <property type="match status" value="1"/>
</dbReference>
<proteinExistence type="predicted"/>
<accession>A0ABD3NX75</accession>
<evidence type="ECO:0000256" key="1">
    <source>
        <dbReference type="SAM" id="SignalP"/>
    </source>
</evidence>
<comment type="caution">
    <text evidence="3">The sequence shown here is derived from an EMBL/GenBank/DDBJ whole genome shotgun (WGS) entry which is preliminary data.</text>
</comment>
<dbReference type="SUPFAM" id="SSF56235">
    <property type="entry name" value="N-terminal nucleophile aminohydrolases (Ntn hydrolases)"/>
    <property type="match status" value="2"/>
</dbReference>
<feature type="domain" description="Proteasome alpha-type subunits" evidence="2">
    <location>
        <begin position="30"/>
        <end position="52"/>
    </location>
</feature>
<evidence type="ECO:0000313" key="3">
    <source>
        <dbReference type="EMBL" id="KAL3778770.1"/>
    </source>
</evidence>
<evidence type="ECO:0000313" key="4">
    <source>
        <dbReference type="Proteomes" id="UP001530400"/>
    </source>
</evidence>
<dbReference type="Proteomes" id="UP001530400">
    <property type="component" value="Unassembled WGS sequence"/>
</dbReference>
<name>A0ABD3NX75_9STRA</name>
<sequence length="374" mass="40614">MARCRHHLHLSSLLVSLAVVRASRYATYDYDLTTPQFTPDGRLLQVEYATNACVREGSNPILTVGFGDGDDTLIVMATVSSDASSDVLDGTDVDGRVPKPINQRTQYRIVEVPISAAYTNLIDSTNDLSAITTSTILIGLTGHLSDANALLQTIYSQLEEEQSVFGWHRLSISPAGQDATDSGATFHSTTTETALRLSRAAADQCQKHAFGGGLRPIGASLLLCAVDMQRRHGRIAMCKTDPSGSLDSMVYGIKTDERVVPQVMISGGSSKSQEKLQTLIESKLTEFHLNGDILSRKVLRAVILSLVDEWKSRKQLQLTGVSKISKLYQRIGGTNSMKANLPQMEVVVVSSKVGSFRLSDKDVSAVLEDLVKDK</sequence>
<reference evidence="3 4" key="1">
    <citation type="submission" date="2024-10" db="EMBL/GenBank/DDBJ databases">
        <title>Updated reference genomes for cyclostephanoid diatoms.</title>
        <authorList>
            <person name="Roberts W.R."/>
            <person name="Alverson A.J."/>
        </authorList>
    </citation>
    <scope>NUCLEOTIDE SEQUENCE [LARGE SCALE GENOMIC DNA]</scope>
    <source>
        <strain evidence="3 4">AJA010-31</strain>
    </source>
</reference>
<feature type="chain" id="PRO_5044835245" description="Proteasome alpha-type subunits domain-containing protein" evidence="1">
    <location>
        <begin position="23"/>
        <end position="374"/>
    </location>
</feature>
<gene>
    <name evidence="3" type="ORF">ACHAWO_008386</name>
</gene>
<feature type="signal peptide" evidence="1">
    <location>
        <begin position="1"/>
        <end position="22"/>
    </location>
</feature>
<dbReference type="AlphaFoldDB" id="A0ABD3NX75"/>
<dbReference type="SMART" id="SM00948">
    <property type="entry name" value="Proteasome_A_N"/>
    <property type="match status" value="1"/>
</dbReference>
<dbReference type="InterPro" id="IPR029055">
    <property type="entry name" value="Ntn_hydrolases_N"/>
</dbReference>
<keyword evidence="4" id="KW-1185">Reference proteome</keyword>
<organism evidence="3 4">
    <name type="scientific">Cyclotella atomus</name>
    <dbReference type="NCBI Taxonomy" id="382360"/>
    <lineage>
        <taxon>Eukaryota</taxon>
        <taxon>Sar</taxon>
        <taxon>Stramenopiles</taxon>
        <taxon>Ochrophyta</taxon>
        <taxon>Bacillariophyta</taxon>
        <taxon>Coscinodiscophyceae</taxon>
        <taxon>Thalassiosirophycidae</taxon>
        <taxon>Stephanodiscales</taxon>
        <taxon>Stephanodiscaceae</taxon>
        <taxon>Cyclotella</taxon>
    </lineage>
</organism>
<protein>
    <recommendedName>
        <fullName evidence="2">Proteasome alpha-type subunits domain-containing protein</fullName>
    </recommendedName>
</protein>
<dbReference type="InterPro" id="IPR000426">
    <property type="entry name" value="Proteasome_asu_N"/>
</dbReference>
<keyword evidence="1" id="KW-0732">Signal</keyword>
<dbReference type="EMBL" id="JALLPJ020000970">
    <property type="protein sequence ID" value="KAL3778770.1"/>
    <property type="molecule type" value="Genomic_DNA"/>
</dbReference>
<dbReference type="Pfam" id="PF10584">
    <property type="entry name" value="Proteasome_A_N"/>
    <property type="match status" value="1"/>
</dbReference>